<keyword evidence="2 10" id="KW-0132">Cell division</keyword>
<keyword evidence="7 10" id="KW-0472">Membrane</keyword>
<keyword evidence="8 10" id="KW-0131">Cell cycle</keyword>
<evidence type="ECO:0000256" key="9">
    <source>
        <dbReference type="ARBA" id="ARBA00023316"/>
    </source>
</evidence>
<dbReference type="InterPro" id="IPR006009">
    <property type="entry name" value="GlcNAc_MurG"/>
</dbReference>
<dbReference type="Pfam" id="PF04101">
    <property type="entry name" value="Glyco_tran_28_C"/>
    <property type="match status" value="1"/>
</dbReference>
<protein>
    <recommendedName>
        <fullName evidence="10">UDP-N-acetylglucosamine--N-acetylmuramyl-(pentapeptide) pyrophosphoryl-undecaprenol N-acetylglucosamine transferase</fullName>
        <ecNumber evidence="10">2.4.1.227</ecNumber>
    </recommendedName>
    <alternativeName>
        <fullName evidence="10">Undecaprenyl-PP-MurNAc-pentapeptide-UDPGlcNAc GlcNAc transferase</fullName>
    </alternativeName>
</protein>
<dbReference type="PANTHER" id="PTHR21015:SF27">
    <property type="entry name" value="UDP-N-ACETYLGLUCOSAMINE--N-ACETYLMURAMYL-(PENTAPEPTIDE) PYROPHOSPHORYL-UNDECAPRENOL N-ACETYLGLUCOSAMINE TRANSFERASE"/>
    <property type="match status" value="1"/>
</dbReference>
<evidence type="ECO:0000259" key="12">
    <source>
        <dbReference type="Pfam" id="PF04101"/>
    </source>
</evidence>
<keyword evidence="14" id="KW-1185">Reference proteome</keyword>
<accession>A0A3P7PWB8</accession>
<feature type="domain" description="Glycosyl transferase family 28 C-terminal" evidence="12">
    <location>
        <begin position="188"/>
        <end position="340"/>
    </location>
</feature>
<comment type="function">
    <text evidence="10">Cell wall formation. Catalyzes the transfer of a GlcNAc subunit on undecaprenyl-pyrophosphoryl-MurNAc-pentapeptide (lipid intermediate I) to form undecaprenyl-pyrophosphoryl-MurNAc-(pentapeptide)GlcNAc (lipid intermediate II).</text>
</comment>
<evidence type="ECO:0000313" key="13">
    <source>
        <dbReference type="EMBL" id="VDN47541.1"/>
    </source>
</evidence>
<evidence type="ECO:0000256" key="4">
    <source>
        <dbReference type="ARBA" id="ARBA00022679"/>
    </source>
</evidence>
<feature type="binding site" evidence="10">
    <location>
        <position position="289"/>
    </location>
    <ligand>
        <name>UDP-N-acetyl-alpha-D-glucosamine</name>
        <dbReference type="ChEBI" id="CHEBI:57705"/>
    </ligand>
</feature>
<evidence type="ECO:0000256" key="3">
    <source>
        <dbReference type="ARBA" id="ARBA00022676"/>
    </source>
</evidence>
<feature type="binding site" evidence="10">
    <location>
        <position position="164"/>
    </location>
    <ligand>
        <name>UDP-N-acetyl-alpha-D-glucosamine</name>
        <dbReference type="ChEBI" id="CHEBI:57705"/>
    </ligand>
</feature>
<feature type="binding site" evidence="10">
    <location>
        <position position="194"/>
    </location>
    <ligand>
        <name>UDP-N-acetyl-alpha-D-glucosamine</name>
        <dbReference type="ChEBI" id="CHEBI:57705"/>
    </ligand>
</feature>
<dbReference type="CDD" id="cd03785">
    <property type="entry name" value="GT28_MurG"/>
    <property type="match status" value="1"/>
</dbReference>
<comment type="pathway">
    <text evidence="10">Cell wall biogenesis; peptidoglycan biosynthesis.</text>
</comment>
<dbReference type="GO" id="GO:0051301">
    <property type="term" value="P:cell division"/>
    <property type="evidence" value="ECO:0007669"/>
    <property type="project" value="UniProtKB-KW"/>
</dbReference>
<evidence type="ECO:0000256" key="1">
    <source>
        <dbReference type="ARBA" id="ARBA00022475"/>
    </source>
</evidence>
<dbReference type="KEGG" id="cbar:PATL70BA_1654"/>
<dbReference type="GO" id="GO:0005886">
    <property type="term" value="C:plasma membrane"/>
    <property type="evidence" value="ECO:0007669"/>
    <property type="project" value="UniProtKB-SubCell"/>
</dbReference>
<keyword evidence="1 10" id="KW-1003">Cell membrane</keyword>
<evidence type="ECO:0000256" key="2">
    <source>
        <dbReference type="ARBA" id="ARBA00022618"/>
    </source>
</evidence>
<dbReference type="GO" id="GO:0050511">
    <property type="term" value="F:undecaprenyldiphospho-muramoylpentapeptide beta-N-acetylglucosaminyltransferase activity"/>
    <property type="evidence" value="ECO:0007669"/>
    <property type="project" value="UniProtKB-UniRule"/>
</dbReference>
<dbReference type="NCBIfam" id="TIGR01133">
    <property type="entry name" value="murG"/>
    <property type="match status" value="1"/>
</dbReference>
<dbReference type="PANTHER" id="PTHR21015">
    <property type="entry name" value="UDP-N-ACETYLGLUCOSAMINE--N-ACETYLMURAMYL-(PENTAPEPTIDE) PYROPHOSPHORYL-UNDECAPRENOL N-ACETYLGLUCOSAMINE TRANSFERASE 1"/>
    <property type="match status" value="1"/>
</dbReference>
<dbReference type="GO" id="GO:0071555">
    <property type="term" value="P:cell wall organization"/>
    <property type="evidence" value="ECO:0007669"/>
    <property type="project" value="UniProtKB-KW"/>
</dbReference>
<gene>
    <name evidence="10 13" type="primary">murG</name>
    <name evidence="13" type="ORF">PATL70BA_1654</name>
</gene>
<name>A0A3P7PWB8_9FIRM</name>
<dbReference type="NCBIfam" id="NF009102">
    <property type="entry name" value="PRK12446.1"/>
    <property type="match status" value="1"/>
</dbReference>
<evidence type="ECO:0000256" key="6">
    <source>
        <dbReference type="ARBA" id="ARBA00022984"/>
    </source>
</evidence>
<organism evidence="13 14">
    <name type="scientific">Petrocella atlantisensis</name>
    <dbReference type="NCBI Taxonomy" id="2173034"/>
    <lineage>
        <taxon>Bacteria</taxon>
        <taxon>Bacillati</taxon>
        <taxon>Bacillota</taxon>
        <taxon>Clostridia</taxon>
        <taxon>Lachnospirales</taxon>
        <taxon>Vallitaleaceae</taxon>
        <taxon>Petrocella</taxon>
    </lineage>
</organism>
<evidence type="ECO:0000256" key="7">
    <source>
        <dbReference type="ARBA" id="ARBA00023136"/>
    </source>
</evidence>
<evidence type="ECO:0000256" key="8">
    <source>
        <dbReference type="ARBA" id="ARBA00023306"/>
    </source>
</evidence>
<dbReference type="EMBL" id="LR130778">
    <property type="protein sequence ID" value="VDN47541.1"/>
    <property type="molecule type" value="Genomic_DNA"/>
</dbReference>
<dbReference type="UniPathway" id="UPA00219"/>
<comment type="subcellular location">
    <subcellularLocation>
        <location evidence="10">Cell membrane</location>
        <topology evidence="10">Peripheral membrane protein</topology>
        <orientation evidence="10">Cytoplasmic side</orientation>
    </subcellularLocation>
</comment>
<dbReference type="RefSeq" id="WP_125136834.1">
    <property type="nucleotide sequence ID" value="NZ_LR130778.1"/>
</dbReference>
<comment type="caution">
    <text evidence="10">Lacks conserved residue(s) required for the propagation of feature annotation.</text>
</comment>
<keyword evidence="6 10" id="KW-0573">Peptidoglycan synthesis</keyword>
<sequence length="354" mass="39028">MNKIILTGGGTAGHVMPHLALLPSLREKDYHVDYIGSKQGIEKKLIEKEGLPYYGIASGKLRRYFDFKNFTDLFKIFFGTLESIFLIHKLKPNLVFSKGGFVTVPVVLAAWLAKVPVVIHESDMTPGLANKIASKFAVKICTTFESTLSHIPASKGIHTGAPIRGELFLGEGQKGHAYTQLDHNKAILLVTGGSLGAQSINDCLRDSLIELTKTFHVVHLCGKGNIDHSYDYLEGYRQYEFIGKHMADLYAMADVVVSRAGSNTITELVALKKPHLLVPLPATQSRGDQLLNADAFEALGYSMVLKQENLTSETLIESILALHEHPHIFIEKMAEYAFADGTKHILNTLESLLT</sequence>
<evidence type="ECO:0000256" key="5">
    <source>
        <dbReference type="ARBA" id="ARBA00022960"/>
    </source>
</evidence>
<keyword evidence="5 10" id="KW-0133">Cell shape</keyword>
<keyword evidence="4 10" id="KW-0808">Transferase</keyword>
<dbReference type="InterPro" id="IPR004276">
    <property type="entry name" value="GlycoTrans_28_N"/>
</dbReference>
<dbReference type="Pfam" id="PF03033">
    <property type="entry name" value="Glyco_transf_28"/>
    <property type="match status" value="1"/>
</dbReference>
<feature type="binding site" evidence="10">
    <location>
        <begin position="11"/>
        <end position="13"/>
    </location>
    <ligand>
        <name>UDP-N-acetyl-alpha-D-glucosamine</name>
        <dbReference type="ChEBI" id="CHEBI:57705"/>
    </ligand>
</feature>
<dbReference type="GO" id="GO:0005975">
    <property type="term" value="P:carbohydrate metabolic process"/>
    <property type="evidence" value="ECO:0007669"/>
    <property type="project" value="InterPro"/>
</dbReference>
<dbReference type="HAMAP" id="MF_00033">
    <property type="entry name" value="MurG"/>
    <property type="match status" value="1"/>
</dbReference>
<dbReference type="InterPro" id="IPR007235">
    <property type="entry name" value="Glyco_trans_28_C"/>
</dbReference>
<comment type="similarity">
    <text evidence="10">Belongs to the glycosyltransferase 28 family. MurG subfamily.</text>
</comment>
<dbReference type="Gene3D" id="3.40.50.2000">
    <property type="entry name" value="Glycogen Phosphorylase B"/>
    <property type="match status" value="2"/>
</dbReference>
<reference evidence="13 14" key="1">
    <citation type="submission" date="2018-09" db="EMBL/GenBank/DDBJ databases">
        <authorList>
            <person name="Postec A."/>
        </authorList>
    </citation>
    <scope>NUCLEOTIDE SEQUENCE [LARGE SCALE GENOMIC DNA]</scope>
    <source>
        <strain evidence="13">70B-A</strain>
    </source>
</reference>
<keyword evidence="3 10" id="KW-0328">Glycosyltransferase</keyword>
<keyword evidence="9 10" id="KW-0961">Cell wall biogenesis/degradation</keyword>
<evidence type="ECO:0000259" key="11">
    <source>
        <dbReference type="Pfam" id="PF03033"/>
    </source>
</evidence>
<feature type="domain" description="Glycosyltransferase family 28 N-terminal" evidence="11">
    <location>
        <begin position="4"/>
        <end position="140"/>
    </location>
</feature>
<evidence type="ECO:0000313" key="14">
    <source>
        <dbReference type="Proteomes" id="UP000279029"/>
    </source>
</evidence>
<comment type="catalytic activity">
    <reaction evidence="10">
        <text>di-trans,octa-cis-undecaprenyl diphospho-N-acetyl-alpha-D-muramoyl-L-alanyl-D-glutamyl-meso-2,6-diaminopimeloyl-D-alanyl-D-alanine + UDP-N-acetyl-alpha-D-glucosamine = di-trans,octa-cis-undecaprenyl diphospho-[N-acetyl-alpha-D-glucosaminyl-(1-&gt;4)]-N-acetyl-alpha-D-muramoyl-L-alanyl-D-glutamyl-meso-2,6-diaminopimeloyl-D-alanyl-D-alanine + UDP + H(+)</text>
        <dbReference type="Rhea" id="RHEA:31227"/>
        <dbReference type="ChEBI" id="CHEBI:15378"/>
        <dbReference type="ChEBI" id="CHEBI:57705"/>
        <dbReference type="ChEBI" id="CHEBI:58223"/>
        <dbReference type="ChEBI" id="CHEBI:61387"/>
        <dbReference type="ChEBI" id="CHEBI:61388"/>
        <dbReference type="EC" id="2.4.1.227"/>
    </reaction>
</comment>
<dbReference type="OrthoDB" id="9808936at2"/>
<dbReference type="Proteomes" id="UP000279029">
    <property type="component" value="Chromosome"/>
</dbReference>
<dbReference type="SUPFAM" id="SSF53756">
    <property type="entry name" value="UDP-Glycosyltransferase/glycogen phosphorylase"/>
    <property type="match status" value="1"/>
</dbReference>
<evidence type="ECO:0000256" key="10">
    <source>
        <dbReference type="HAMAP-Rule" id="MF_00033"/>
    </source>
</evidence>
<proteinExistence type="inferred from homology"/>
<dbReference type="AlphaFoldDB" id="A0A3P7PWB8"/>
<dbReference type="GO" id="GO:0008360">
    <property type="term" value="P:regulation of cell shape"/>
    <property type="evidence" value="ECO:0007669"/>
    <property type="project" value="UniProtKB-KW"/>
</dbReference>
<dbReference type="GO" id="GO:0051991">
    <property type="term" value="F:UDP-N-acetyl-D-glucosamine:N-acetylmuramoyl-L-alanyl-D-glutamyl-meso-2,6-diaminopimelyl-D-alanyl-D-alanine-diphosphoundecaprenol 4-beta-N-acetylglucosaminlytransferase activity"/>
    <property type="evidence" value="ECO:0007669"/>
    <property type="project" value="RHEA"/>
</dbReference>
<dbReference type="GO" id="GO:0009252">
    <property type="term" value="P:peptidoglycan biosynthetic process"/>
    <property type="evidence" value="ECO:0007669"/>
    <property type="project" value="UniProtKB-UniRule"/>
</dbReference>
<dbReference type="EC" id="2.4.1.227" evidence="10"/>